<evidence type="ECO:0000313" key="4">
    <source>
        <dbReference type="Proteomes" id="UP000257143"/>
    </source>
</evidence>
<dbReference type="NCBIfam" id="TIGR01714">
    <property type="entry name" value="phage_rep_org_N"/>
    <property type="match status" value="1"/>
</dbReference>
<organism evidence="3 4">
    <name type="scientific">Oceanobacillus arenosus</name>
    <dbReference type="NCBI Taxonomy" id="1229153"/>
    <lineage>
        <taxon>Bacteria</taxon>
        <taxon>Bacillati</taxon>
        <taxon>Bacillota</taxon>
        <taxon>Bacilli</taxon>
        <taxon>Bacillales</taxon>
        <taxon>Bacillaceae</taxon>
        <taxon>Oceanobacillus</taxon>
    </lineage>
</organism>
<dbReference type="InterPro" id="IPR053162">
    <property type="entry name" value="DnaD"/>
</dbReference>
<dbReference type="OrthoDB" id="3199595at2"/>
<dbReference type="Proteomes" id="UP000257143">
    <property type="component" value="Unassembled WGS sequence"/>
</dbReference>
<evidence type="ECO:0000259" key="1">
    <source>
        <dbReference type="Pfam" id="PF09524"/>
    </source>
</evidence>
<dbReference type="InterPro" id="IPR010056">
    <property type="entry name" value="Phage_rep_org__N"/>
</dbReference>
<feature type="domain" description="Phage replisome organiser N-terminal" evidence="2">
    <location>
        <begin position="6"/>
        <end position="125"/>
    </location>
</feature>
<evidence type="ECO:0000313" key="3">
    <source>
        <dbReference type="EMBL" id="RDW17608.1"/>
    </source>
</evidence>
<dbReference type="Pfam" id="PF09681">
    <property type="entry name" value="Phage_rep_org_N"/>
    <property type="match status" value="1"/>
</dbReference>
<dbReference type="Pfam" id="PF09524">
    <property type="entry name" value="Phg_2220_C"/>
    <property type="match status" value="1"/>
</dbReference>
<dbReference type="RefSeq" id="WP_115773856.1">
    <property type="nucleotide sequence ID" value="NZ_PIOC01000019.1"/>
</dbReference>
<name>A0A3D8PQS9_9BACI</name>
<sequence>MNDVKWIKLSVGMPDNRKIKRIRRLPDGNNIILIWVFLLLKAAESNNKGGLFFLEDMPYTVEDLADEFEFSIDLIQFALKTLEKLSMIEIYDEVIYIKNWEKYQSVDKLEKIREQTRKRVAKHREKNALEQPNEDVTLHVTQSNATELELELDIELDKEKEVIPYVEIINYLNDVANKNYRSSTPKTKNLIKARWNEGFRMDDFKSVIDTKYREWKNDDKMSKFLRPETLFSPKFEGYLNQGSKQTDDYDNLF</sequence>
<dbReference type="PANTHER" id="PTHR37293:SF7">
    <property type="entry name" value="HYPOTHETICAL PHAGE PROTEIN"/>
    <property type="match status" value="1"/>
</dbReference>
<dbReference type="InterPro" id="IPR011741">
    <property type="entry name" value="Phg_2220_C"/>
</dbReference>
<comment type="caution">
    <text evidence="3">The sequence shown here is derived from an EMBL/GenBank/DDBJ whole genome shotgun (WGS) entry which is preliminary data.</text>
</comment>
<dbReference type="NCBIfam" id="TIGR02220">
    <property type="entry name" value="phg_TIGR02220"/>
    <property type="match status" value="1"/>
</dbReference>
<evidence type="ECO:0000259" key="2">
    <source>
        <dbReference type="Pfam" id="PF09681"/>
    </source>
</evidence>
<dbReference type="EMBL" id="PIOC01000019">
    <property type="protein sequence ID" value="RDW17608.1"/>
    <property type="molecule type" value="Genomic_DNA"/>
</dbReference>
<accession>A0A3D8PQS9</accession>
<keyword evidence="4" id="KW-1185">Reference proteome</keyword>
<gene>
    <name evidence="3" type="ORF">CWR48_13910</name>
</gene>
<feature type="domain" description="Phage conserved hypothetical protein C-terminal" evidence="1">
    <location>
        <begin position="168"/>
        <end position="240"/>
    </location>
</feature>
<reference evidence="4" key="1">
    <citation type="submission" date="2017-11" db="EMBL/GenBank/DDBJ databases">
        <authorList>
            <person name="Zhu W."/>
        </authorList>
    </citation>
    <scope>NUCLEOTIDE SEQUENCE [LARGE SCALE GENOMIC DNA]</scope>
    <source>
        <strain evidence="4">CAU 1183</strain>
    </source>
</reference>
<proteinExistence type="predicted"/>
<protein>
    <submittedName>
        <fullName evidence="3">Replication protein</fullName>
    </submittedName>
</protein>
<dbReference type="PANTHER" id="PTHR37293">
    <property type="entry name" value="PHAGE REPLICATION PROTEIN-RELATED"/>
    <property type="match status" value="1"/>
</dbReference>
<dbReference type="AlphaFoldDB" id="A0A3D8PQS9"/>